<keyword evidence="2" id="KW-0805">Transcription regulation</keyword>
<feature type="domain" description="RNA polymerase sigma-70 region 2" evidence="5">
    <location>
        <begin position="11"/>
        <end position="73"/>
    </location>
</feature>
<evidence type="ECO:0000256" key="3">
    <source>
        <dbReference type="ARBA" id="ARBA00023082"/>
    </source>
</evidence>
<dbReference type="EMBL" id="DVFO01000070">
    <property type="protein sequence ID" value="HIQ61314.1"/>
    <property type="molecule type" value="Genomic_DNA"/>
</dbReference>
<dbReference type="InterPro" id="IPR013325">
    <property type="entry name" value="RNA_pol_sigma_r2"/>
</dbReference>
<sequence length="160" mass="18338">MRSEEEVTRAIETYSDTVQRLCLIHLKNQADTEDIFQTVFLKYALCSTVFESPEHEKAWLIRVTLNACKDLLKSFFRSRTVPLDSLLEQAAPEVEDHSEVLQAVLTLPEKYRQVIYLHYYEGYTAPEIGNLLNKNVNSVYTLLNRAKKQLKEALGGEALG</sequence>
<dbReference type="InterPro" id="IPR007627">
    <property type="entry name" value="RNA_pol_sigma70_r2"/>
</dbReference>
<dbReference type="Pfam" id="PF04542">
    <property type="entry name" value="Sigma70_r2"/>
    <property type="match status" value="1"/>
</dbReference>
<dbReference type="InterPro" id="IPR013249">
    <property type="entry name" value="RNA_pol_sigma70_r4_t2"/>
</dbReference>
<dbReference type="GO" id="GO:0016987">
    <property type="term" value="F:sigma factor activity"/>
    <property type="evidence" value="ECO:0007669"/>
    <property type="project" value="UniProtKB-KW"/>
</dbReference>
<dbReference type="CDD" id="cd06171">
    <property type="entry name" value="Sigma70_r4"/>
    <property type="match status" value="1"/>
</dbReference>
<reference evidence="7" key="1">
    <citation type="submission" date="2020-10" db="EMBL/GenBank/DDBJ databases">
        <authorList>
            <person name="Gilroy R."/>
        </authorList>
    </citation>
    <scope>NUCLEOTIDE SEQUENCE</scope>
    <source>
        <strain evidence="7">ChiGjej2B2-12916</strain>
    </source>
</reference>
<feature type="domain" description="RNA polymerase sigma factor 70 region 4 type 2" evidence="6">
    <location>
        <begin position="99"/>
        <end position="150"/>
    </location>
</feature>
<organism evidence="7 8">
    <name type="scientific">Candidatus Enterenecus faecium</name>
    <dbReference type="NCBI Taxonomy" id="2840780"/>
    <lineage>
        <taxon>Bacteria</taxon>
        <taxon>Bacillati</taxon>
        <taxon>Bacillota</taxon>
        <taxon>Clostridia</taxon>
        <taxon>Eubacteriales</taxon>
        <taxon>Candidatus Enterenecus</taxon>
    </lineage>
</organism>
<evidence type="ECO:0000313" key="7">
    <source>
        <dbReference type="EMBL" id="HIQ61314.1"/>
    </source>
</evidence>
<dbReference type="AlphaFoldDB" id="A0A9D0YT89"/>
<evidence type="ECO:0000256" key="4">
    <source>
        <dbReference type="ARBA" id="ARBA00023163"/>
    </source>
</evidence>
<accession>A0A9D0YT89</accession>
<protein>
    <submittedName>
        <fullName evidence="7">RNA polymerase sigma factor</fullName>
    </submittedName>
</protein>
<dbReference type="InterPro" id="IPR014284">
    <property type="entry name" value="RNA_pol_sigma-70_dom"/>
</dbReference>
<keyword evidence="3" id="KW-0731">Sigma factor</keyword>
<evidence type="ECO:0000259" key="6">
    <source>
        <dbReference type="Pfam" id="PF08281"/>
    </source>
</evidence>
<gene>
    <name evidence="7" type="ORF">IAD31_06935</name>
</gene>
<comment type="similarity">
    <text evidence="1">Belongs to the sigma-70 factor family. ECF subfamily.</text>
</comment>
<evidence type="ECO:0000256" key="1">
    <source>
        <dbReference type="ARBA" id="ARBA00010641"/>
    </source>
</evidence>
<dbReference type="Gene3D" id="1.10.1740.10">
    <property type="match status" value="1"/>
</dbReference>
<dbReference type="InterPro" id="IPR013324">
    <property type="entry name" value="RNA_pol_sigma_r3/r4-like"/>
</dbReference>
<dbReference type="InterPro" id="IPR036388">
    <property type="entry name" value="WH-like_DNA-bd_sf"/>
</dbReference>
<proteinExistence type="inferred from homology"/>
<keyword evidence="4" id="KW-0804">Transcription</keyword>
<dbReference type="PANTHER" id="PTHR43133:SF60">
    <property type="entry name" value="RNA POLYMERASE SIGMA FACTOR SIGV"/>
    <property type="match status" value="1"/>
</dbReference>
<dbReference type="NCBIfam" id="TIGR02937">
    <property type="entry name" value="sigma70-ECF"/>
    <property type="match status" value="1"/>
</dbReference>
<name>A0A9D0YT89_9FIRM</name>
<dbReference type="GO" id="GO:0006352">
    <property type="term" value="P:DNA-templated transcription initiation"/>
    <property type="evidence" value="ECO:0007669"/>
    <property type="project" value="InterPro"/>
</dbReference>
<dbReference type="GO" id="GO:0003677">
    <property type="term" value="F:DNA binding"/>
    <property type="evidence" value="ECO:0007669"/>
    <property type="project" value="InterPro"/>
</dbReference>
<dbReference type="Gene3D" id="1.10.10.10">
    <property type="entry name" value="Winged helix-like DNA-binding domain superfamily/Winged helix DNA-binding domain"/>
    <property type="match status" value="1"/>
</dbReference>
<dbReference type="Proteomes" id="UP000886879">
    <property type="component" value="Unassembled WGS sequence"/>
</dbReference>
<evidence type="ECO:0000256" key="2">
    <source>
        <dbReference type="ARBA" id="ARBA00023015"/>
    </source>
</evidence>
<reference evidence="7" key="2">
    <citation type="journal article" date="2021" name="PeerJ">
        <title>Extensive microbial diversity within the chicken gut microbiome revealed by metagenomics and culture.</title>
        <authorList>
            <person name="Gilroy R."/>
            <person name="Ravi A."/>
            <person name="Getino M."/>
            <person name="Pursley I."/>
            <person name="Horton D.L."/>
            <person name="Alikhan N.F."/>
            <person name="Baker D."/>
            <person name="Gharbi K."/>
            <person name="Hall N."/>
            <person name="Watson M."/>
            <person name="Adriaenssens E.M."/>
            <person name="Foster-Nyarko E."/>
            <person name="Jarju S."/>
            <person name="Secka A."/>
            <person name="Antonio M."/>
            <person name="Oren A."/>
            <person name="Chaudhuri R.R."/>
            <person name="La Ragione R."/>
            <person name="Hildebrand F."/>
            <person name="Pallen M.J."/>
        </authorList>
    </citation>
    <scope>NUCLEOTIDE SEQUENCE</scope>
    <source>
        <strain evidence="7">ChiGjej2B2-12916</strain>
    </source>
</reference>
<evidence type="ECO:0000313" key="8">
    <source>
        <dbReference type="Proteomes" id="UP000886879"/>
    </source>
</evidence>
<dbReference type="PANTHER" id="PTHR43133">
    <property type="entry name" value="RNA POLYMERASE ECF-TYPE SIGMA FACTO"/>
    <property type="match status" value="1"/>
</dbReference>
<dbReference type="InterPro" id="IPR039425">
    <property type="entry name" value="RNA_pol_sigma-70-like"/>
</dbReference>
<dbReference type="SUPFAM" id="SSF88659">
    <property type="entry name" value="Sigma3 and sigma4 domains of RNA polymerase sigma factors"/>
    <property type="match status" value="1"/>
</dbReference>
<evidence type="ECO:0000259" key="5">
    <source>
        <dbReference type="Pfam" id="PF04542"/>
    </source>
</evidence>
<comment type="caution">
    <text evidence="7">The sequence shown here is derived from an EMBL/GenBank/DDBJ whole genome shotgun (WGS) entry which is preliminary data.</text>
</comment>
<dbReference type="SUPFAM" id="SSF88946">
    <property type="entry name" value="Sigma2 domain of RNA polymerase sigma factors"/>
    <property type="match status" value="1"/>
</dbReference>
<dbReference type="Pfam" id="PF08281">
    <property type="entry name" value="Sigma70_r4_2"/>
    <property type="match status" value="1"/>
</dbReference>